<protein>
    <submittedName>
        <fullName evidence="1">Uncharacterized protein</fullName>
    </submittedName>
</protein>
<gene>
    <name evidence="3" type="ORF">VNO77_18957</name>
    <name evidence="1" type="ORF">VNO77_31241</name>
    <name evidence="2" type="ORF">VNO77_31329</name>
</gene>
<accession>A0AAN9KRS3</accession>
<comment type="caution">
    <text evidence="1">The sequence shown here is derived from an EMBL/GenBank/DDBJ whole genome shotgun (WGS) entry which is preliminary data.</text>
</comment>
<dbReference type="EMBL" id="JAYMYQ010000007">
    <property type="protein sequence ID" value="KAK7321111.1"/>
    <property type="molecule type" value="Genomic_DNA"/>
</dbReference>
<proteinExistence type="predicted"/>
<sequence>MRWGAHCILPPSSHTGPNLDSSQSINEGIHRFEIKGRSQLKVNWTPYTTHSMSWFYFLRALSYAEIRGLLVTSYGHELQTNPHGGRVCVPFTITSCEEIQLMPSCRDAAMSQTCSRVIILPGYLSVWVLLDMQRVFSPIHSTALESTQASFFKGFYCILCGVKKEDRVHMEST</sequence>
<evidence type="ECO:0000313" key="2">
    <source>
        <dbReference type="EMBL" id="KAK7321111.1"/>
    </source>
</evidence>
<evidence type="ECO:0000313" key="4">
    <source>
        <dbReference type="Proteomes" id="UP001367508"/>
    </source>
</evidence>
<dbReference type="EMBL" id="JAYMYQ010000007">
    <property type="protein sequence ID" value="KAK7321073.1"/>
    <property type="molecule type" value="Genomic_DNA"/>
</dbReference>
<dbReference type="Proteomes" id="UP001367508">
    <property type="component" value="Unassembled WGS sequence"/>
</dbReference>
<keyword evidence="4" id="KW-1185">Reference proteome</keyword>
<dbReference type="AlphaFoldDB" id="A0AAN9KRS3"/>
<evidence type="ECO:0000313" key="1">
    <source>
        <dbReference type="EMBL" id="KAK7321073.1"/>
    </source>
</evidence>
<name>A0AAN9KRS3_CANGL</name>
<organism evidence="1 4">
    <name type="scientific">Canavalia gladiata</name>
    <name type="common">Sword bean</name>
    <name type="synonym">Dolichos gladiatus</name>
    <dbReference type="NCBI Taxonomy" id="3824"/>
    <lineage>
        <taxon>Eukaryota</taxon>
        <taxon>Viridiplantae</taxon>
        <taxon>Streptophyta</taxon>
        <taxon>Embryophyta</taxon>
        <taxon>Tracheophyta</taxon>
        <taxon>Spermatophyta</taxon>
        <taxon>Magnoliopsida</taxon>
        <taxon>eudicotyledons</taxon>
        <taxon>Gunneridae</taxon>
        <taxon>Pentapetalae</taxon>
        <taxon>rosids</taxon>
        <taxon>fabids</taxon>
        <taxon>Fabales</taxon>
        <taxon>Fabaceae</taxon>
        <taxon>Papilionoideae</taxon>
        <taxon>50 kb inversion clade</taxon>
        <taxon>NPAAA clade</taxon>
        <taxon>indigoferoid/millettioid clade</taxon>
        <taxon>Phaseoleae</taxon>
        <taxon>Canavalia</taxon>
    </lineage>
</organism>
<evidence type="ECO:0000313" key="3">
    <source>
        <dbReference type="EMBL" id="KAK7338350.1"/>
    </source>
</evidence>
<reference evidence="1 4" key="1">
    <citation type="submission" date="2024-01" db="EMBL/GenBank/DDBJ databases">
        <title>The genomes of 5 underutilized Papilionoideae crops provide insights into root nodulation and disease resistanc.</title>
        <authorList>
            <person name="Jiang F."/>
        </authorList>
    </citation>
    <scope>NUCLEOTIDE SEQUENCE [LARGE SCALE GENOMIC DNA]</scope>
    <source>
        <strain evidence="1">LVBAO_FW01</strain>
        <tissue evidence="1">Leaves</tissue>
    </source>
</reference>
<dbReference type="EMBL" id="JAYMYQ010000004">
    <property type="protein sequence ID" value="KAK7338350.1"/>
    <property type="molecule type" value="Genomic_DNA"/>
</dbReference>